<proteinExistence type="predicted"/>
<dbReference type="EMBL" id="GBRH01221104">
    <property type="protein sequence ID" value="JAD76791.1"/>
    <property type="molecule type" value="Transcribed_RNA"/>
</dbReference>
<name>A0A0A9CMG1_ARUDO</name>
<keyword evidence="1" id="KW-0472">Membrane</keyword>
<reference evidence="2" key="2">
    <citation type="journal article" date="2015" name="Data Brief">
        <title>Shoot transcriptome of the giant reed, Arundo donax.</title>
        <authorList>
            <person name="Barrero R.A."/>
            <person name="Guerrero F.D."/>
            <person name="Moolhuijzen P."/>
            <person name="Goolsby J.A."/>
            <person name="Tidwell J."/>
            <person name="Bellgard S.E."/>
            <person name="Bellgard M.I."/>
        </authorList>
    </citation>
    <scope>NUCLEOTIDE SEQUENCE</scope>
    <source>
        <tissue evidence="2">Shoot tissue taken approximately 20 cm above the soil surface</tissue>
    </source>
</reference>
<organism evidence="2">
    <name type="scientific">Arundo donax</name>
    <name type="common">Giant reed</name>
    <name type="synonym">Donax arundinaceus</name>
    <dbReference type="NCBI Taxonomy" id="35708"/>
    <lineage>
        <taxon>Eukaryota</taxon>
        <taxon>Viridiplantae</taxon>
        <taxon>Streptophyta</taxon>
        <taxon>Embryophyta</taxon>
        <taxon>Tracheophyta</taxon>
        <taxon>Spermatophyta</taxon>
        <taxon>Magnoliopsida</taxon>
        <taxon>Liliopsida</taxon>
        <taxon>Poales</taxon>
        <taxon>Poaceae</taxon>
        <taxon>PACMAD clade</taxon>
        <taxon>Arundinoideae</taxon>
        <taxon>Arundineae</taxon>
        <taxon>Arundo</taxon>
    </lineage>
</organism>
<evidence type="ECO:0000256" key="1">
    <source>
        <dbReference type="SAM" id="Phobius"/>
    </source>
</evidence>
<keyword evidence="1" id="KW-0812">Transmembrane</keyword>
<sequence length="117" mass="12681">MGRILVVSSKSPKRPEKSWFQVSRNWIACKAQRSRGTRSLASAVLFSHAALASAIIRTFVASSSGSTGPFFLLRASTGSLGRSLFQLNGSVCVSIYPPITSEKLLLPATRSIPRRSR</sequence>
<dbReference type="AlphaFoldDB" id="A0A0A9CMG1"/>
<protein>
    <submittedName>
        <fullName evidence="2">Uncharacterized protein</fullName>
    </submittedName>
</protein>
<reference evidence="2" key="1">
    <citation type="submission" date="2014-09" db="EMBL/GenBank/DDBJ databases">
        <authorList>
            <person name="Magalhaes I.L.F."/>
            <person name="Oliveira U."/>
            <person name="Santos F.R."/>
            <person name="Vidigal T.H.D.A."/>
            <person name="Brescovit A.D."/>
            <person name="Santos A.J."/>
        </authorList>
    </citation>
    <scope>NUCLEOTIDE SEQUENCE</scope>
    <source>
        <tissue evidence="2">Shoot tissue taken approximately 20 cm above the soil surface</tissue>
    </source>
</reference>
<accession>A0A0A9CMG1</accession>
<evidence type="ECO:0000313" key="2">
    <source>
        <dbReference type="EMBL" id="JAD76791.1"/>
    </source>
</evidence>
<keyword evidence="1" id="KW-1133">Transmembrane helix</keyword>
<feature type="transmembrane region" description="Helical" evidence="1">
    <location>
        <begin position="40"/>
        <end position="60"/>
    </location>
</feature>